<reference evidence="2" key="1">
    <citation type="journal article" date="2014" name="Front. Microbiol.">
        <title>High frequency of phylogenetically diverse reductive dehalogenase-homologous genes in deep subseafloor sedimentary metagenomes.</title>
        <authorList>
            <person name="Kawai M."/>
            <person name="Futagami T."/>
            <person name="Toyoda A."/>
            <person name="Takaki Y."/>
            <person name="Nishi S."/>
            <person name="Hori S."/>
            <person name="Arai W."/>
            <person name="Tsubouchi T."/>
            <person name="Morono Y."/>
            <person name="Uchiyama I."/>
            <person name="Ito T."/>
            <person name="Fujiyama A."/>
            <person name="Inagaki F."/>
            <person name="Takami H."/>
        </authorList>
    </citation>
    <scope>NUCLEOTIDE SEQUENCE</scope>
    <source>
        <strain evidence="2">Expedition CK06-06</strain>
    </source>
</reference>
<evidence type="ECO:0000313" key="2">
    <source>
        <dbReference type="EMBL" id="GAG94848.1"/>
    </source>
</evidence>
<feature type="non-terminal residue" evidence="2">
    <location>
        <position position="54"/>
    </location>
</feature>
<feature type="region of interest" description="Disordered" evidence="1">
    <location>
        <begin position="1"/>
        <end position="54"/>
    </location>
</feature>
<dbReference type="EMBL" id="BART01028916">
    <property type="protein sequence ID" value="GAG94848.1"/>
    <property type="molecule type" value="Genomic_DNA"/>
</dbReference>
<feature type="compositionally biased region" description="Polar residues" evidence="1">
    <location>
        <begin position="1"/>
        <end position="11"/>
    </location>
</feature>
<accession>X1CF21</accession>
<protein>
    <submittedName>
        <fullName evidence="2">Uncharacterized protein</fullName>
    </submittedName>
</protein>
<sequence>MIETRSGSNEATKGGWSDSFVSALEDSGRSDRQAPAFRQPRGSPVPEVIGWEVK</sequence>
<organism evidence="2">
    <name type="scientific">marine sediment metagenome</name>
    <dbReference type="NCBI Taxonomy" id="412755"/>
    <lineage>
        <taxon>unclassified sequences</taxon>
        <taxon>metagenomes</taxon>
        <taxon>ecological metagenomes</taxon>
    </lineage>
</organism>
<evidence type="ECO:0000256" key="1">
    <source>
        <dbReference type="SAM" id="MobiDB-lite"/>
    </source>
</evidence>
<comment type="caution">
    <text evidence="2">The sequence shown here is derived from an EMBL/GenBank/DDBJ whole genome shotgun (WGS) entry which is preliminary data.</text>
</comment>
<proteinExistence type="predicted"/>
<gene>
    <name evidence="2" type="ORF">S01H4_50864</name>
</gene>
<name>X1CF21_9ZZZZ</name>
<dbReference type="AlphaFoldDB" id="X1CF21"/>